<dbReference type="PANTHER" id="PTHR11795:SF451">
    <property type="entry name" value="ABC TRANSPORTER PERMEASE PROTEIN"/>
    <property type="match status" value="1"/>
</dbReference>
<evidence type="ECO:0000256" key="6">
    <source>
        <dbReference type="ARBA" id="ARBA00022989"/>
    </source>
</evidence>
<evidence type="ECO:0000313" key="10">
    <source>
        <dbReference type="EMBL" id="KYZ75922.1"/>
    </source>
</evidence>
<accession>A0A154BPQ4</accession>
<keyword evidence="5" id="KW-0029">Amino-acid transport</keyword>
<dbReference type="EMBL" id="LSGP01000020">
    <property type="protein sequence ID" value="KYZ75922.1"/>
    <property type="molecule type" value="Genomic_DNA"/>
</dbReference>
<dbReference type="GO" id="GO:0022857">
    <property type="term" value="F:transmembrane transporter activity"/>
    <property type="evidence" value="ECO:0007669"/>
    <property type="project" value="InterPro"/>
</dbReference>
<dbReference type="STRING" id="1794912.AXX12_11515"/>
<proteinExistence type="inferred from homology"/>
<feature type="transmembrane region" description="Helical" evidence="9">
    <location>
        <begin position="58"/>
        <end position="76"/>
    </location>
</feature>
<dbReference type="GO" id="GO:0006865">
    <property type="term" value="P:amino acid transport"/>
    <property type="evidence" value="ECO:0007669"/>
    <property type="project" value="UniProtKB-KW"/>
</dbReference>
<sequence>MFIQQVISGLATGCLYALTALGLVLIYKTTDVVNFAQGEMAMFCTFVAFSLLSLHTPFWLALAGALAVAALLGVFLEKAFIRPLAKASLLNVLIMTIALMMVINGLAGWIWGFEPHNFPTAVSGQPVKIGQLVITLPDVLNLVVTCVIMVIFYAVFKYSLVGIAMRAVAENRLAARLMGVKVNRVLSTTWAVGAMLGGIAGVFIAPVTFLDINMMSEVIIKAFTAAVLGGFNSLPGAVLGGLSLGVLENLVAGYISTEMKGSFAFALIVAVLCVRPTGILGTVERKKV</sequence>
<feature type="transmembrane region" description="Helical" evidence="9">
    <location>
        <begin position="132"/>
        <end position="156"/>
    </location>
</feature>
<gene>
    <name evidence="10" type="ORF">AXX12_11515</name>
</gene>
<dbReference type="PANTHER" id="PTHR11795">
    <property type="entry name" value="BRANCHED-CHAIN AMINO ACID TRANSPORT SYSTEM PERMEASE PROTEIN LIVH"/>
    <property type="match status" value="1"/>
</dbReference>
<comment type="subcellular location">
    <subcellularLocation>
        <location evidence="1">Cell membrane</location>
        <topology evidence="1">Multi-pass membrane protein</topology>
    </subcellularLocation>
</comment>
<dbReference type="GO" id="GO:0005886">
    <property type="term" value="C:plasma membrane"/>
    <property type="evidence" value="ECO:0007669"/>
    <property type="project" value="UniProtKB-SubCell"/>
</dbReference>
<keyword evidence="11" id="KW-1185">Reference proteome</keyword>
<feature type="transmembrane region" description="Helical" evidence="9">
    <location>
        <begin position="33"/>
        <end position="52"/>
    </location>
</feature>
<dbReference type="Pfam" id="PF02653">
    <property type="entry name" value="BPD_transp_2"/>
    <property type="match status" value="1"/>
</dbReference>
<dbReference type="InterPro" id="IPR001851">
    <property type="entry name" value="ABC_transp_permease"/>
</dbReference>
<dbReference type="OrthoDB" id="9807115at2"/>
<evidence type="ECO:0000256" key="2">
    <source>
        <dbReference type="ARBA" id="ARBA00022448"/>
    </source>
</evidence>
<evidence type="ECO:0000256" key="5">
    <source>
        <dbReference type="ARBA" id="ARBA00022970"/>
    </source>
</evidence>
<dbReference type="CDD" id="cd06582">
    <property type="entry name" value="TM_PBP1_LivH_like"/>
    <property type="match status" value="1"/>
</dbReference>
<evidence type="ECO:0000256" key="7">
    <source>
        <dbReference type="ARBA" id="ARBA00023136"/>
    </source>
</evidence>
<feature type="transmembrane region" description="Helical" evidence="9">
    <location>
        <begin position="263"/>
        <end position="283"/>
    </location>
</feature>
<organism evidence="10 11">
    <name type="scientific">Anaerosporomusa subterranea</name>
    <dbReference type="NCBI Taxonomy" id="1794912"/>
    <lineage>
        <taxon>Bacteria</taxon>
        <taxon>Bacillati</taxon>
        <taxon>Bacillota</taxon>
        <taxon>Negativicutes</taxon>
        <taxon>Acetonemataceae</taxon>
        <taxon>Anaerosporomusa</taxon>
    </lineage>
</organism>
<name>A0A154BPQ4_ANASB</name>
<feature type="transmembrane region" description="Helical" evidence="9">
    <location>
        <begin position="88"/>
        <end position="112"/>
    </location>
</feature>
<evidence type="ECO:0000256" key="8">
    <source>
        <dbReference type="ARBA" id="ARBA00037998"/>
    </source>
</evidence>
<comment type="caution">
    <text evidence="10">The sequence shown here is derived from an EMBL/GenBank/DDBJ whole genome shotgun (WGS) entry which is preliminary data.</text>
</comment>
<protein>
    <submittedName>
        <fullName evidence="10">Branched-chain amino acid ABC transporter permease</fullName>
    </submittedName>
</protein>
<feature type="transmembrane region" description="Helical" evidence="9">
    <location>
        <begin position="185"/>
        <end position="206"/>
    </location>
</feature>
<keyword evidence="6 9" id="KW-1133">Transmembrane helix</keyword>
<evidence type="ECO:0000313" key="11">
    <source>
        <dbReference type="Proteomes" id="UP000076268"/>
    </source>
</evidence>
<dbReference type="AlphaFoldDB" id="A0A154BPQ4"/>
<keyword evidence="4 9" id="KW-0812">Transmembrane</keyword>
<keyword evidence="3" id="KW-1003">Cell membrane</keyword>
<feature type="transmembrane region" description="Helical" evidence="9">
    <location>
        <begin position="6"/>
        <end position="26"/>
    </location>
</feature>
<evidence type="ECO:0000256" key="9">
    <source>
        <dbReference type="SAM" id="Phobius"/>
    </source>
</evidence>
<keyword evidence="2" id="KW-0813">Transport</keyword>
<comment type="similarity">
    <text evidence="8">Belongs to the binding-protein-dependent transport system permease family. LivHM subfamily.</text>
</comment>
<evidence type="ECO:0000256" key="4">
    <source>
        <dbReference type="ARBA" id="ARBA00022692"/>
    </source>
</evidence>
<evidence type="ECO:0000256" key="1">
    <source>
        <dbReference type="ARBA" id="ARBA00004651"/>
    </source>
</evidence>
<reference evidence="10 11" key="1">
    <citation type="submission" date="2016-02" db="EMBL/GenBank/DDBJ databases">
        <title>Anaerosporomusa subterraneum gen. nov., sp. nov., a spore-forming obligate anaerobe isolated from saprolite.</title>
        <authorList>
            <person name="Choi J.K."/>
            <person name="Shah M."/>
            <person name="Yee N."/>
        </authorList>
    </citation>
    <scope>NUCLEOTIDE SEQUENCE [LARGE SCALE GENOMIC DNA]</scope>
    <source>
        <strain evidence="10 11">RU4</strain>
    </source>
</reference>
<evidence type="ECO:0000256" key="3">
    <source>
        <dbReference type="ARBA" id="ARBA00022475"/>
    </source>
</evidence>
<keyword evidence="7 9" id="KW-0472">Membrane</keyword>
<dbReference type="InterPro" id="IPR052157">
    <property type="entry name" value="BCAA_transport_permease"/>
</dbReference>
<dbReference type="Proteomes" id="UP000076268">
    <property type="component" value="Unassembled WGS sequence"/>
</dbReference>